<protein>
    <submittedName>
        <fullName evidence="1">Uncharacterized protein</fullName>
    </submittedName>
</protein>
<name>A0ABR4CI59_9HELO</name>
<organism evidence="1 2">
    <name type="scientific">Oculimacula yallundae</name>
    <dbReference type="NCBI Taxonomy" id="86028"/>
    <lineage>
        <taxon>Eukaryota</taxon>
        <taxon>Fungi</taxon>
        <taxon>Dikarya</taxon>
        <taxon>Ascomycota</taxon>
        <taxon>Pezizomycotina</taxon>
        <taxon>Leotiomycetes</taxon>
        <taxon>Helotiales</taxon>
        <taxon>Ploettnerulaceae</taxon>
        <taxon>Oculimacula</taxon>
    </lineage>
</organism>
<dbReference type="Proteomes" id="UP001595075">
    <property type="component" value="Unassembled WGS sequence"/>
</dbReference>
<comment type="caution">
    <text evidence="1">The sequence shown here is derived from an EMBL/GenBank/DDBJ whole genome shotgun (WGS) entry which is preliminary data.</text>
</comment>
<evidence type="ECO:0000313" key="2">
    <source>
        <dbReference type="Proteomes" id="UP001595075"/>
    </source>
</evidence>
<gene>
    <name evidence="1" type="ORF">VTL71DRAFT_14339</name>
</gene>
<dbReference type="EMBL" id="JAZHXI010000007">
    <property type="protein sequence ID" value="KAL2069660.1"/>
    <property type="molecule type" value="Genomic_DNA"/>
</dbReference>
<reference evidence="1 2" key="1">
    <citation type="journal article" date="2024" name="Commun. Biol.">
        <title>Comparative genomic analysis of thermophilic fungi reveals convergent evolutionary adaptations and gene losses.</title>
        <authorList>
            <person name="Steindorff A.S."/>
            <person name="Aguilar-Pontes M.V."/>
            <person name="Robinson A.J."/>
            <person name="Andreopoulos B."/>
            <person name="LaButti K."/>
            <person name="Kuo A."/>
            <person name="Mondo S."/>
            <person name="Riley R."/>
            <person name="Otillar R."/>
            <person name="Haridas S."/>
            <person name="Lipzen A."/>
            <person name="Grimwood J."/>
            <person name="Schmutz J."/>
            <person name="Clum A."/>
            <person name="Reid I.D."/>
            <person name="Moisan M.C."/>
            <person name="Butler G."/>
            <person name="Nguyen T.T.M."/>
            <person name="Dewar K."/>
            <person name="Conant G."/>
            <person name="Drula E."/>
            <person name="Henrissat B."/>
            <person name="Hansel C."/>
            <person name="Singer S."/>
            <person name="Hutchinson M.I."/>
            <person name="de Vries R.P."/>
            <person name="Natvig D.O."/>
            <person name="Powell A.J."/>
            <person name="Tsang A."/>
            <person name="Grigoriev I.V."/>
        </authorList>
    </citation>
    <scope>NUCLEOTIDE SEQUENCE [LARGE SCALE GENOMIC DNA]</scope>
    <source>
        <strain evidence="1 2">CBS 494.80</strain>
    </source>
</reference>
<sequence length="75" mass="8167">MRRATNRPSLVMLTARALSPPSSNICHFSHHPLTKSQPLTNTLSSLFAISPRRIPAIESPKSSSTIHTTEAKTTS</sequence>
<proteinExistence type="predicted"/>
<keyword evidence="2" id="KW-1185">Reference proteome</keyword>
<accession>A0ABR4CI59</accession>
<evidence type="ECO:0000313" key="1">
    <source>
        <dbReference type="EMBL" id="KAL2069660.1"/>
    </source>
</evidence>